<gene>
    <name evidence="11" type="ORF">LAZ67_11000426</name>
</gene>
<evidence type="ECO:0000256" key="5">
    <source>
        <dbReference type="ARBA" id="ARBA00022759"/>
    </source>
</evidence>
<feature type="compositionally biased region" description="Polar residues" evidence="8">
    <location>
        <begin position="1248"/>
        <end position="1270"/>
    </location>
</feature>
<dbReference type="Gene3D" id="3.30.70.270">
    <property type="match status" value="2"/>
</dbReference>
<reference evidence="11 12" key="1">
    <citation type="submission" date="2022-01" db="EMBL/GenBank/DDBJ databases">
        <title>A chromosomal length assembly of Cordylochernes scorpioides.</title>
        <authorList>
            <person name="Zeh D."/>
            <person name="Zeh J."/>
        </authorList>
    </citation>
    <scope>NUCLEOTIDE SEQUENCE [LARGE SCALE GENOMIC DNA]</scope>
    <source>
        <strain evidence="11">IN4F17</strain>
        <tissue evidence="11">Whole Body</tissue>
    </source>
</reference>
<organism evidence="11 12">
    <name type="scientific">Cordylochernes scorpioides</name>
    <dbReference type="NCBI Taxonomy" id="51811"/>
    <lineage>
        <taxon>Eukaryota</taxon>
        <taxon>Metazoa</taxon>
        <taxon>Ecdysozoa</taxon>
        <taxon>Arthropoda</taxon>
        <taxon>Chelicerata</taxon>
        <taxon>Arachnida</taxon>
        <taxon>Pseudoscorpiones</taxon>
        <taxon>Cheliferoidea</taxon>
        <taxon>Chernetidae</taxon>
        <taxon>Cordylochernes</taxon>
    </lineage>
</organism>
<dbReference type="Gene3D" id="2.40.70.10">
    <property type="entry name" value="Acid Proteases"/>
    <property type="match status" value="1"/>
</dbReference>
<keyword evidence="3" id="KW-0548">Nucleotidyltransferase</keyword>
<feature type="region of interest" description="Disordered" evidence="8">
    <location>
        <begin position="1242"/>
        <end position="1300"/>
    </location>
</feature>
<feature type="domain" description="Integrase catalytic" evidence="10">
    <location>
        <begin position="999"/>
        <end position="1159"/>
    </location>
</feature>
<dbReference type="Gene3D" id="3.10.10.10">
    <property type="entry name" value="HIV Type 1 Reverse Transcriptase, subunit A, domain 1"/>
    <property type="match status" value="1"/>
</dbReference>
<dbReference type="Pfam" id="PF00078">
    <property type="entry name" value="RVT_1"/>
    <property type="match status" value="1"/>
</dbReference>
<dbReference type="Pfam" id="PF17917">
    <property type="entry name" value="RT_RNaseH"/>
    <property type="match status" value="1"/>
</dbReference>
<dbReference type="InterPro" id="IPR001584">
    <property type="entry name" value="Integrase_cat-core"/>
</dbReference>
<feature type="domain" description="Reverse transcriptase" evidence="9">
    <location>
        <begin position="456"/>
        <end position="633"/>
    </location>
</feature>
<evidence type="ECO:0000256" key="2">
    <source>
        <dbReference type="ARBA" id="ARBA00022679"/>
    </source>
</evidence>
<keyword evidence="12" id="KW-1185">Reference proteome</keyword>
<evidence type="ECO:0000256" key="7">
    <source>
        <dbReference type="ARBA" id="ARBA00022918"/>
    </source>
</evidence>
<name>A0ABY6L1N2_9ARAC</name>
<evidence type="ECO:0000256" key="4">
    <source>
        <dbReference type="ARBA" id="ARBA00022722"/>
    </source>
</evidence>
<dbReference type="InterPro" id="IPR012337">
    <property type="entry name" value="RNaseH-like_sf"/>
</dbReference>
<dbReference type="InterPro" id="IPR043128">
    <property type="entry name" value="Rev_trsase/Diguanyl_cyclase"/>
</dbReference>
<dbReference type="Pfam" id="PF13843">
    <property type="entry name" value="DDE_Tnp_1_7"/>
    <property type="match status" value="2"/>
</dbReference>
<dbReference type="InterPro" id="IPR043502">
    <property type="entry name" value="DNA/RNA_pol_sf"/>
</dbReference>
<dbReference type="Gene3D" id="3.30.420.10">
    <property type="entry name" value="Ribonuclease H-like superfamily/Ribonuclease H"/>
    <property type="match status" value="2"/>
</dbReference>
<keyword evidence="4" id="KW-0540">Nuclease</keyword>
<keyword evidence="7" id="KW-0695">RNA-directed DNA polymerase</keyword>
<dbReference type="SUPFAM" id="SSF50630">
    <property type="entry name" value="Acid proteases"/>
    <property type="match status" value="1"/>
</dbReference>
<evidence type="ECO:0000256" key="6">
    <source>
        <dbReference type="ARBA" id="ARBA00022801"/>
    </source>
</evidence>
<dbReference type="PROSITE" id="PS50994">
    <property type="entry name" value="INTEGRASE"/>
    <property type="match status" value="1"/>
</dbReference>
<dbReference type="InterPro" id="IPR041373">
    <property type="entry name" value="RT_RNaseH"/>
</dbReference>
<evidence type="ECO:0000256" key="8">
    <source>
        <dbReference type="SAM" id="MobiDB-lite"/>
    </source>
</evidence>
<dbReference type="CDD" id="cd01647">
    <property type="entry name" value="RT_LTR"/>
    <property type="match status" value="1"/>
</dbReference>
<dbReference type="InterPro" id="IPR038717">
    <property type="entry name" value="Tc1-like_DDE_dom"/>
</dbReference>
<dbReference type="Pfam" id="PF17921">
    <property type="entry name" value="Integrase_H2C2"/>
    <property type="match status" value="1"/>
</dbReference>
<dbReference type="SUPFAM" id="SSF53098">
    <property type="entry name" value="Ribonuclease H-like"/>
    <property type="match status" value="1"/>
</dbReference>
<evidence type="ECO:0000313" key="12">
    <source>
        <dbReference type="Proteomes" id="UP001235939"/>
    </source>
</evidence>
<dbReference type="PROSITE" id="PS50878">
    <property type="entry name" value="RT_POL"/>
    <property type="match status" value="1"/>
</dbReference>
<dbReference type="InterPro" id="IPR050951">
    <property type="entry name" value="Retrovirus_Pol_polyprotein"/>
</dbReference>
<evidence type="ECO:0000259" key="10">
    <source>
        <dbReference type="PROSITE" id="PS50994"/>
    </source>
</evidence>
<dbReference type="InterPro" id="IPR036397">
    <property type="entry name" value="RNaseH_sf"/>
</dbReference>
<dbReference type="PANTHER" id="PTHR37984">
    <property type="entry name" value="PROTEIN CBG26694"/>
    <property type="match status" value="1"/>
</dbReference>
<feature type="non-terminal residue" evidence="11">
    <location>
        <position position="1"/>
    </location>
</feature>
<dbReference type="Pfam" id="PF13358">
    <property type="entry name" value="DDE_3"/>
    <property type="match status" value="1"/>
</dbReference>
<keyword evidence="5" id="KW-0255">Endonuclease</keyword>
<dbReference type="SUPFAM" id="SSF56672">
    <property type="entry name" value="DNA/RNA polymerases"/>
    <property type="match status" value="1"/>
</dbReference>
<dbReference type="Proteomes" id="UP001235939">
    <property type="component" value="Chromosome 11"/>
</dbReference>
<dbReference type="CDD" id="cd09274">
    <property type="entry name" value="RNase_HI_RT_Ty3"/>
    <property type="match status" value="1"/>
</dbReference>
<sequence>MASSTGNSLQPFVPGTNPSEAWGKWKKRFQMFYIATEIDKKSIPRQRAILLYNIGELALDIYSTFKIQETDASPTVPDILELFDGHFKPYKNTTYKRYQFFTTEQGENQNFDDYVTELKNKSMDCEFGELADPLVRDRIIIGIKDKALKERMLQDPDLSLAKAIDLGRATETSRQQVKNITREDVDLHSIKYKKQYKKNFKYPVGRKPNVSEEHPNAKVCQNCGSRHPYGKCFAYGKICNSCKKPNHFAKMCRNRVHMLEERAEEEEEMCLQYLSLDSITGLEWTKIILVENNSVNFKLDTGAQVNILPLDTIKNWQNKPCIYPTGIAVYSYTGEKVPIRGKCKASCTSGKKSEILEFLVVDLPAPPILGLAACKKLELILKVESLEQDHTRTKMDASPTKIIESYRDVFDEIGTLPGEHSVILRENAHPRIQLARRIPFALKKPVEMGLKSMEEQKIISKVDQPAEWAHPMVIIKKPNGKVRICMDPRELNPWIKMEYRQLPAPEGIIADITKSPIYTVLDAKSAFWQIKLDEKSSSLLTMATPYGYYRFHRLPFGICSAPEVFYKKMQSMFTGIEGVKVYMDDIIIYGNSLTEHNSRLITVLEIARKNNLKFEFNKMQLAQEKVKFIGHEISKNGISADPSKLEAIQKIKRPMDKTSLQRFLGTVNYLAKFMHNLADKTVLLRQLLKKNTRWTWNEAIEKEFIELKNLVSNPPVLGLLDPHRKVTLSVDASQHGLGAVLMQEGRPIAFASASLNNTQKKYAQIEKELLALWYGCQRFNYHLYGRKFTAQTDHKPLLAILKKPLEELSPRLERLVLKLMRYDFNLEYVPGKVIHTADTLSRDSISEETIDTSDLDLQNTIMTLNLKVTTKRYQEILRDMESDEEMIKLRDHILNGWPIHKKSVDYAVKPYWHCKEELYIWKDLICRGQRLVIPKVQRESILQTLHMSHQGISACKNRAHEAIYWPGLDREIEEMVYKCRICQESQPSQRKEPLIPHEIADYPWQKVAIDFFYLDQSVFIIIVDYYSSFPEVIKVASTSAKEILPVLKSTFARHGIPEIIITDNGPPFTSQDFTNFTNEWDIEHKTSSPGYPKSNGLVERMVQTVKKQLKKCRQDNTDPYMCLIALRTTPSNNLPSPAQMLMGRNLRTLIPMKTTKLKPAFISTENILQQKRENQYKMKEYYDRNAKILPKMSSGEQVNAKTSNAWRPATIIGEANQPRSYIIQNNEGRMLKRNRVHLRPRSYPVGQRRSSQSSPQLDPAPSTSSESSGQREPGEFPRLNLSPEELAPSTSTPIGNYNEGGTAYTTRSGRVHIWVNFTQCDLLSSRQWVIFTQRDLLTLLVWVCVNKFRVTFWLLVVWFCCPKCNNTIISSNNKVGFIFYFLFYIISHKMLSNADFLRYDNNIPNPDDEESETDDHIEERNWSTDTEKYTLSEEENNEDPSFNYYIGKDQKTKWKKALPPKNVRTRSENIITHLPGVKGEAKNAKSILDCWNLFIDDNILECIVTNTNIYIRNIQQNYSRERDANLTNLHEIKALLGIIYFLGVMKANKLNTDDAWARDSTGFELCRISLNIFELCRMSENRFRFLLRVIRFDDKATRNERLRQDKLAAVRLIFDTSVKIAKSIILLRNIHCGTMTAQRYVDDVLRPVTLPYLQGVPNTLYQQDNARPHTARISQQALQDIQMLPWPPYSPDLSPIEHVWDIIGRRLHALPQPRSEDELWQMVEREWRAIPQDAIRTLIDSLPRRVAVCIAVRGKNPEGPYNVSKSPSDVVERLCEPIKGTGSNVTMDNWFTSYSLALKLLQQYRLIIVGTLKRNKKEIPSEFVISRGRNVHTSVFGFQSEMTLLSYKPKENKVVLMLSTLHHDANIDDSTGEFKKPEMIMFYNMTKGGVDMMDEMTATYNCARNSRRWPMVIFYSLLNIGAINSQIINFANGNASKVKSSRHFLKTLSLDLIEEMVKVRTVSGRMPCEIKEKASDIFNLLEPGPSKKPKIGERHRCKKCQKEKKGQKNYSTLPVLFCFFVDEQGERFHQDMKVIEERYQGVWDCHMMADYCWNLSRDLPEYTYKRKSK</sequence>
<keyword evidence="6" id="KW-0378">Hydrolase</keyword>
<protein>
    <recommendedName>
        <fullName evidence="1">RNA-directed DNA polymerase</fullName>
        <ecNumber evidence="1">2.7.7.49</ecNumber>
    </recommendedName>
</protein>
<evidence type="ECO:0000313" key="11">
    <source>
        <dbReference type="EMBL" id="UYV73700.1"/>
    </source>
</evidence>
<dbReference type="PANTHER" id="PTHR37984:SF5">
    <property type="entry name" value="PROTEIN NYNRIN-LIKE"/>
    <property type="match status" value="1"/>
</dbReference>
<dbReference type="CDD" id="cd05481">
    <property type="entry name" value="retropepsin_like_LTR_1"/>
    <property type="match status" value="1"/>
</dbReference>
<dbReference type="InterPro" id="IPR029526">
    <property type="entry name" value="PGBD"/>
</dbReference>
<evidence type="ECO:0000256" key="3">
    <source>
        <dbReference type="ARBA" id="ARBA00022695"/>
    </source>
</evidence>
<dbReference type="Gene3D" id="1.10.340.70">
    <property type="match status" value="1"/>
</dbReference>
<dbReference type="InterPro" id="IPR000477">
    <property type="entry name" value="RT_dom"/>
</dbReference>
<dbReference type="InterPro" id="IPR041588">
    <property type="entry name" value="Integrase_H2C2"/>
</dbReference>
<keyword evidence="2" id="KW-0808">Transferase</keyword>
<evidence type="ECO:0000256" key="1">
    <source>
        <dbReference type="ARBA" id="ARBA00012493"/>
    </source>
</evidence>
<dbReference type="InterPro" id="IPR021109">
    <property type="entry name" value="Peptidase_aspartic_dom_sf"/>
</dbReference>
<dbReference type="EC" id="2.7.7.49" evidence="1"/>
<accession>A0ABY6L1N2</accession>
<evidence type="ECO:0000259" key="9">
    <source>
        <dbReference type="PROSITE" id="PS50878"/>
    </source>
</evidence>
<proteinExistence type="predicted"/>
<dbReference type="Pfam" id="PF00665">
    <property type="entry name" value="rve"/>
    <property type="match status" value="1"/>
</dbReference>
<dbReference type="EMBL" id="CP092873">
    <property type="protein sequence ID" value="UYV73700.1"/>
    <property type="molecule type" value="Genomic_DNA"/>
</dbReference>